<dbReference type="AlphaFoldDB" id="A0A160TA62"/>
<organism evidence="1">
    <name type="scientific">hydrothermal vent metagenome</name>
    <dbReference type="NCBI Taxonomy" id="652676"/>
    <lineage>
        <taxon>unclassified sequences</taxon>
        <taxon>metagenomes</taxon>
        <taxon>ecological metagenomes</taxon>
    </lineage>
</organism>
<name>A0A160TA62_9ZZZZ</name>
<evidence type="ECO:0000313" key="1">
    <source>
        <dbReference type="EMBL" id="CUS41155.1"/>
    </source>
</evidence>
<gene>
    <name evidence="1" type="ORF">MGWOODY_Tha714</name>
</gene>
<protein>
    <submittedName>
        <fullName evidence="1">Uncharacterized protein</fullName>
    </submittedName>
</protein>
<reference evidence="1" key="1">
    <citation type="submission" date="2015-10" db="EMBL/GenBank/DDBJ databases">
        <authorList>
            <person name="Gilbert D.G."/>
        </authorList>
    </citation>
    <scope>NUCLEOTIDE SEQUENCE</scope>
</reference>
<dbReference type="EMBL" id="CZQC01000036">
    <property type="protein sequence ID" value="CUS41155.1"/>
    <property type="molecule type" value="Genomic_DNA"/>
</dbReference>
<sequence length="322" mass="36598">MTEKDYIAQLFRVRRERFGISDDIYWGWFNPDDGSVEWKTWRHADADGMGGFANILRPLGFPCDPLPICNENKVPSWLEIFRASKENPRPAALKQINWKQTYAYSPDSMRMPEVALLTREETIALKEKGKNQKLNYSNLAFSALNRVVAKKLVNGDDPYYWFIGVNIRGATNIRNEQFNQVSGINLPIYPDSDAAHWQQQMRLALKSKSHWATWKLANIGKYIGDGGLSLVYRLSTNSSHFAGSCSVMGDWPLPDERNPEINNNRLLCAAGPGTANYPINSSLVGWNGATTLTLKLHPYICEDQTLIKTLVNAWRDEILRDL</sequence>
<proteinExistence type="predicted"/>
<accession>A0A160TA62</accession>